<keyword evidence="3" id="KW-1185">Reference proteome</keyword>
<evidence type="ECO:0000313" key="3">
    <source>
        <dbReference type="Proteomes" id="UP000887116"/>
    </source>
</evidence>
<organism evidence="2 3">
    <name type="scientific">Trichonephila clavata</name>
    <name type="common">Joro spider</name>
    <name type="synonym">Nephila clavata</name>
    <dbReference type="NCBI Taxonomy" id="2740835"/>
    <lineage>
        <taxon>Eukaryota</taxon>
        <taxon>Metazoa</taxon>
        <taxon>Ecdysozoa</taxon>
        <taxon>Arthropoda</taxon>
        <taxon>Chelicerata</taxon>
        <taxon>Arachnida</taxon>
        <taxon>Araneae</taxon>
        <taxon>Araneomorphae</taxon>
        <taxon>Entelegynae</taxon>
        <taxon>Araneoidea</taxon>
        <taxon>Nephilidae</taxon>
        <taxon>Trichonephila</taxon>
    </lineage>
</organism>
<reference evidence="2" key="1">
    <citation type="submission" date="2020-07" db="EMBL/GenBank/DDBJ databases">
        <title>Multicomponent nature underlies the extraordinary mechanical properties of spider dragline silk.</title>
        <authorList>
            <person name="Kono N."/>
            <person name="Nakamura H."/>
            <person name="Mori M."/>
            <person name="Yoshida Y."/>
            <person name="Ohtoshi R."/>
            <person name="Malay A.D."/>
            <person name="Moran D.A.P."/>
            <person name="Tomita M."/>
            <person name="Numata K."/>
            <person name="Arakawa K."/>
        </authorList>
    </citation>
    <scope>NUCLEOTIDE SEQUENCE</scope>
</reference>
<protein>
    <submittedName>
        <fullName evidence="2">Uncharacterized protein</fullName>
    </submittedName>
</protein>
<sequence length="90" mass="10125">MIETPQKKLGEVRGEGTQRLLERCAPSKSTFMGGVEVKPQVRPYRRSHTRVMRHSIEPTHPIGHRTSGKKTPAGTMLQRGQLLQQPQKIG</sequence>
<gene>
    <name evidence="2" type="ORF">TNCT_399001</name>
</gene>
<evidence type="ECO:0000256" key="1">
    <source>
        <dbReference type="SAM" id="MobiDB-lite"/>
    </source>
</evidence>
<proteinExistence type="predicted"/>
<feature type="compositionally biased region" description="Polar residues" evidence="1">
    <location>
        <begin position="81"/>
        <end position="90"/>
    </location>
</feature>
<accession>A0A8X6FQ52</accession>
<dbReference type="EMBL" id="BMAO01023059">
    <property type="protein sequence ID" value="GFQ86437.1"/>
    <property type="molecule type" value="Genomic_DNA"/>
</dbReference>
<comment type="caution">
    <text evidence="2">The sequence shown here is derived from an EMBL/GenBank/DDBJ whole genome shotgun (WGS) entry which is preliminary data.</text>
</comment>
<name>A0A8X6FQ52_TRICU</name>
<dbReference type="Proteomes" id="UP000887116">
    <property type="component" value="Unassembled WGS sequence"/>
</dbReference>
<evidence type="ECO:0000313" key="2">
    <source>
        <dbReference type="EMBL" id="GFQ86437.1"/>
    </source>
</evidence>
<dbReference type="AlphaFoldDB" id="A0A8X6FQ52"/>
<feature type="region of interest" description="Disordered" evidence="1">
    <location>
        <begin position="45"/>
        <end position="90"/>
    </location>
</feature>